<name>A0A6A6CX21_ZASCE</name>
<feature type="transmembrane region" description="Helical" evidence="3">
    <location>
        <begin position="182"/>
        <end position="201"/>
    </location>
</feature>
<dbReference type="PANTHER" id="PTHR20772">
    <property type="entry name" value="PROTEIN FMP42"/>
    <property type="match status" value="1"/>
</dbReference>
<dbReference type="Proteomes" id="UP000799537">
    <property type="component" value="Unassembled WGS sequence"/>
</dbReference>
<dbReference type="GO" id="GO:0022857">
    <property type="term" value="F:transmembrane transporter activity"/>
    <property type="evidence" value="ECO:0007669"/>
    <property type="project" value="InterPro"/>
</dbReference>
<feature type="transmembrane region" description="Helical" evidence="3">
    <location>
        <begin position="213"/>
        <end position="236"/>
    </location>
</feature>
<evidence type="ECO:0008006" key="6">
    <source>
        <dbReference type="Google" id="ProtNLM"/>
    </source>
</evidence>
<dbReference type="AlphaFoldDB" id="A0A6A6CX21"/>
<dbReference type="EMBL" id="ML993584">
    <property type="protein sequence ID" value="KAF2170768.1"/>
    <property type="molecule type" value="Genomic_DNA"/>
</dbReference>
<dbReference type="InterPro" id="IPR052599">
    <property type="entry name" value="SLC43A_AATransporter"/>
</dbReference>
<feature type="transmembrane region" description="Helical" evidence="3">
    <location>
        <begin position="434"/>
        <end position="452"/>
    </location>
</feature>
<dbReference type="OrthoDB" id="330047at2759"/>
<dbReference type="InterPro" id="IPR011701">
    <property type="entry name" value="MFS"/>
</dbReference>
<feature type="transmembrane region" description="Helical" evidence="3">
    <location>
        <begin position="407"/>
        <end position="427"/>
    </location>
</feature>
<comment type="subcellular location">
    <subcellularLocation>
        <location evidence="1">Membrane</location>
        <topology evidence="1">Multi-pass membrane protein</topology>
    </subcellularLocation>
</comment>
<feature type="transmembrane region" description="Helical" evidence="3">
    <location>
        <begin position="69"/>
        <end position="92"/>
    </location>
</feature>
<dbReference type="RefSeq" id="XP_033671657.1">
    <property type="nucleotide sequence ID" value="XM_033815795.1"/>
</dbReference>
<organism evidence="4 5">
    <name type="scientific">Zasmidium cellare ATCC 36951</name>
    <dbReference type="NCBI Taxonomy" id="1080233"/>
    <lineage>
        <taxon>Eukaryota</taxon>
        <taxon>Fungi</taxon>
        <taxon>Dikarya</taxon>
        <taxon>Ascomycota</taxon>
        <taxon>Pezizomycotina</taxon>
        <taxon>Dothideomycetes</taxon>
        <taxon>Dothideomycetidae</taxon>
        <taxon>Mycosphaerellales</taxon>
        <taxon>Mycosphaerellaceae</taxon>
        <taxon>Zasmidium</taxon>
    </lineage>
</organism>
<feature type="transmembrane region" description="Helical" evidence="3">
    <location>
        <begin position="154"/>
        <end position="176"/>
    </location>
</feature>
<dbReference type="SUPFAM" id="SSF103473">
    <property type="entry name" value="MFS general substrate transporter"/>
    <property type="match status" value="1"/>
</dbReference>
<protein>
    <recommendedName>
        <fullName evidence="6">Major facilitator superfamily (MFS) profile domain-containing protein</fullName>
    </recommendedName>
</protein>
<evidence type="ECO:0000313" key="4">
    <source>
        <dbReference type="EMBL" id="KAF2170768.1"/>
    </source>
</evidence>
<sequence>MSLLQRVTSIDGSDLRPPEVDAKDIGHATGHSLRRVISYDAIPRPAEDSQATAPTGGVTQYKVSVARRLAQVVITIVSCWVASGIVFGFAALKPVLVDQGVYREHCSAEELEAGVELCYEQDLRLNLFFAIASTTCNFSALPVGTLLDRYGPRFAATIGAICLAIGSVLMATAFRIPEFDGFIAGNIFLSLGGTFIFVPAFQVANAFPKYSGTIVAMVTGAFDASAAVFLFFRLAYESSNGSFTPQKFFYGYVAVPAAILICQYAVMNKEGYKTVPQLEEKIEKNEDTTRDVHDSDEDLSDGETRRRRAERAEHREENLHLLDEVLGDAKERQAREIKEEERHAVSGVWGILHGKSPREQMLSPWFIFIVLLTVLQMLRMNFFIATVRSQYEYMLGSARAARKVNDFFDIALPVGGVAATPFIGLLLDHVSTAMMLTILIALITAVGILGSIPTLWAAYANVVLFVLLRPLYYSAMSDYAAKVFGFATFGRVYGTIICLSGLVNLSQPLIDAANHDVFHDNPIPINVILATLGFIFGTALVLFVWYQDRKYHVKQTKLREATERDRLIPEADEEGY</sequence>
<dbReference type="PANTHER" id="PTHR20772:SF4">
    <property type="entry name" value="HYPOTHETICAL AMINO ACID TRANSPORTER (EUROFUNG)"/>
    <property type="match status" value="1"/>
</dbReference>
<evidence type="ECO:0000256" key="3">
    <source>
        <dbReference type="SAM" id="Phobius"/>
    </source>
</evidence>
<accession>A0A6A6CX21</accession>
<reference evidence="4" key="1">
    <citation type="journal article" date="2020" name="Stud. Mycol.">
        <title>101 Dothideomycetes genomes: a test case for predicting lifestyles and emergence of pathogens.</title>
        <authorList>
            <person name="Haridas S."/>
            <person name="Albert R."/>
            <person name="Binder M."/>
            <person name="Bloem J."/>
            <person name="Labutti K."/>
            <person name="Salamov A."/>
            <person name="Andreopoulos B."/>
            <person name="Baker S."/>
            <person name="Barry K."/>
            <person name="Bills G."/>
            <person name="Bluhm B."/>
            <person name="Cannon C."/>
            <person name="Castanera R."/>
            <person name="Culley D."/>
            <person name="Daum C."/>
            <person name="Ezra D."/>
            <person name="Gonzalez J."/>
            <person name="Henrissat B."/>
            <person name="Kuo A."/>
            <person name="Liang C."/>
            <person name="Lipzen A."/>
            <person name="Lutzoni F."/>
            <person name="Magnuson J."/>
            <person name="Mondo S."/>
            <person name="Nolan M."/>
            <person name="Ohm R."/>
            <person name="Pangilinan J."/>
            <person name="Park H.-J."/>
            <person name="Ramirez L."/>
            <person name="Alfaro M."/>
            <person name="Sun H."/>
            <person name="Tritt A."/>
            <person name="Yoshinaga Y."/>
            <person name="Zwiers L.-H."/>
            <person name="Turgeon B."/>
            <person name="Goodwin S."/>
            <person name="Spatafora J."/>
            <person name="Crous P."/>
            <person name="Grigoriev I."/>
        </authorList>
    </citation>
    <scope>NUCLEOTIDE SEQUENCE</scope>
    <source>
        <strain evidence="4">ATCC 36951</strain>
    </source>
</reference>
<dbReference type="GeneID" id="54569067"/>
<gene>
    <name evidence="4" type="ORF">M409DRAFT_63837</name>
</gene>
<dbReference type="Gene3D" id="1.20.1250.20">
    <property type="entry name" value="MFS general substrate transporter like domains"/>
    <property type="match status" value="1"/>
</dbReference>
<proteinExistence type="predicted"/>
<keyword evidence="3" id="KW-1133">Transmembrane helix</keyword>
<dbReference type="GO" id="GO:0000329">
    <property type="term" value="C:fungal-type vacuole membrane"/>
    <property type="evidence" value="ECO:0007669"/>
    <property type="project" value="TreeGrafter"/>
</dbReference>
<feature type="transmembrane region" description="Helical" evidence="3">
    <location>
        <begin position="523"/>
        <end position="546"/>
    </location>
</feature>
<evidence type="ECO:0000256" key="2">
    <source>
        <dbReference type="SAM" id="MobiDB-lite"/>
    </source>
</evidence>
<feature type="compositionally biased region" description="Basic and acidic residues" evidence="2">
    <location>
        <begin position="283"/>
        <end position="293"/>
    </location>
</feature>
<evidence type="ECO:0000313" key="5">
    <source>
        <dbReference type="Proteomes" id="UP000799537"/>
    </source>
</evidence>
<dbReference type="Pfam" id="PF07690">
    <property type="entry name" value="MFS_1"/>
    <property type="match status" value="1"/>
</dbReference>
<keyword evidence="3" id="KW-0472">Membrane</keyword>
<feature type="transmembrane region" description="Helical" evidence="3">
    <location>
        <begin position="248"/>
        <end position="267"/>
    </location>
</feature>
<feature type="region of interest" description="Disordered" evidence="2">
    <location>
        <begin position="283"/>
        <end position="313"/>
    </location>
</feature>
<feature type="transmembrane region" description="Helical" evidence="3">
    <location>
        <begin position="365"/>
        <end position="387"/>
    </location>
</feature>
<dbReference type="InterPro" id="IPR036259">
    <property type="entry name" value="MFS_trans_sf"/>
</dbReference>
<keyword evidence="3" id="KW-0812">Transmembrane</keyword>
<keyword evidence="5" id="KW-1185">Reference proteome</keyword>
<feature type="transmembrane region" description="Helical" evidence="3">
    <location>
        <begin position="483"/>
        <end position="503"/>
    </location>
</feature>
<evidence type="ECO:0000256" key="1">
    <source>
        <dbReference type="ARBA" id="ARBA00004141"/>
    </source>
</evidence>